<evidence type="ECO:0000313" key="3">
    <source>
        <dbReference type="Proteomes" id="UP000267159"/>
    </source>
</evidence>
<accession>A0A3L7YX51</accession>
<keyword evidence="1" id="KW-0732">Signal</keyword>
<dbReference type="AlphaFoldDB" id="A0A3L7YX51"/>
<feature type="chain" id="PRO_5018333512" description="Porin" evidence="1">
    <location>
        <begin position="27"/>
        <end position="382"/>
    </location>
</feature>
<dbReference type="Proteomes" id="UP000267159">
    <property type="component" value="Unassembled WGS sequence"/>
</dbReference>
<proteinExistence type="predicted"/>
<gene>
    <name evidence="2" type="ORF">D7Y07_07065</name>
</gene>
<organism evidence="2 3">
    <name type="scientific">Bacteroides acidifaciens</name>
    <dbReference type="NCBI Taxonomy" id="85831"/>
    <lineage>
        <taxon>Bacteria</taxon>
        <taxon>Pseudomonadati</taxon>
        <taxon>Bacteroidota</taxon>
        <taxon>Bacteroidia</taxon>
        <taxon>Bacteroidales</taxon>
        <taxon>Bacteroidaceae</taxon>
        <taxon>Bacteroides</taxon>
    </lineage>
</organism>
<evidence type="ECO:0008006" key="4">
    <source>
        <dbReference type="Google" id="ProtNLM"/>
    </source>
</evidence>
<feature type="signal peptide" evidence="1">
    <location>
        <begin position="1"/>
        <end position="26"/>
    </location>
</feature>
<sequence length="382" mass="40345">MKIKKTIITAAILMAAVCLPAQNKSAGINISIWKDICTQPHDSTQTTYVNIGLLSTMNRLNGIGINALGSVIHGDMNGVQITGLANLAGGTMRGVQIAGISNISGDNTVGFSTAGLVNITGDGTRGVTIAGLTSIGGDNTSGVMISGFMNVTGNMASGVHFSGAANITGQSFNGMMTSGLLNVAGENMNGLQIAGIANITATKLNGMQIALCNYATKARGLQIGLVNYYREDMKGLQLGLVNANPNTRIQMMIYGGNATPANVGVRFKNQLFYTILGMGSMYQGLNDKFSMSASYRAGLSLPIYKGLSISSDLGYQHIEACDNKDEVIPRRLYALQARANLEYQFTKRFGVFATGGYGLTRFYNKSSNYDKGAIIEAGIILF</sequence>
<dbReference type="STRING" id="1235814.GCA_000613385_01793"/>
<dbReference type="NCBIfam" id="NF047436">
    <property type="entry name" value="LA_2272_repeat"/>
    <property type="match status" value="1"/>
</dbReference>
<dbReference type="EMBL" id="RAZM01000016">
    <property type="protein sequence ID" value="RLT80588.1"/>
    <property type="molecule type" value="Genomic_DNA"/>
</dbReference>
<evidence type="ECO:0000256" key="1">
    <source>
        <dbReference type="SAM" id="SignalP"/>
    </source>
</evidence>
<dbReference type="InterPro" id="IPR058093">
    <property type="entry name" value="LA_2272-like"/>
</dbReference>
<reference evidence="2 3" key="1">
    <citation type="submission" date="2018-09" db="EMBL/GenBank/DDBJ databases">
        <title>Murine metabolic-syndrome-specific gut microbial biobank.</title>
        <authorList>
            <person name="Liu C."/>
        </authorList>
    </citation>
    <scope>NUCLEOTIDE SEQUENCE [LARGE SCALE GENOMIC DNA]</scope>
    <source>
        <strain evidence="2 3">0.1X-D8-26</strain>
    </source>
</reference>
<evidence type="ECO:0000313" key="2">
    <source>
        <dbReference type="EMBL" id="RLT80588.1"/>
    </source>
</evidence>
<comment type="caution">
    <text evidence="2">The sequence shown here is derived from an EMBL/GenBank/DDBJ whole genome shotgun (WGS) entry which is preliminary data.</text>
</comment>
<dbReference type="RefSeq" id="WP_121767369.1">
    <property type="nucleotide sequence ID" value="NZ_RAZM01000016.1"/>
</dbReference>
<protein>
    <recommendedName>
        <fullName evidence="4">Porin</fullName>
    </recommendedName>
</protein>
<name>A0A3L7YX51_9BACE</name>